<accession>A0ABX5KS58</accession>
<protein>
    <recommendedName>
        <fullName evidence="4">Secreted protein</fullName>
    </recommendedName>
</protein>
<keyword evidence="1" id="KW-0732">Signal</keyword>
<proteinExistence type="predicted"/>
<sequence>MHMVKAIFACVLAGAAAHARADDTCGEMPVAGQKVEWIGHDMVVNGTPTQAALITFNLTSNQVAGAFTQYWQRRGVATHRMQDKSMLLVSALSAQCSYTLQLPLGQSAPVRGLYSAMRLGEAAALPRMLRPANYPLPSGQILLDMTSSDGGKLARTVQMSLPEPSLAQASADYAQLLKRAGWHAIAGGAAVGSAGSAPFGYALAMQKDAYRLDAAFTQARGSTSVVINVSYE</sequence>
<evidence type="ECO:0000313" key="2">
    <source>
        <dbReference type="EMBL" id="PVX84425.1"/>
    </source>
</evidence>
<gene>
    <name evidence="2" type="ORF">C7402_105266</name>
</gene>
<dbReference type="EMBL" id="QEOB01000005">
    <property type="protein sequence ID" value="PVX84425.1"/>
    <property type="molecule type" value="Genomic_DNA"/>
</dbReference>
<reference evidence="2 3" key="1">
    <citation type="submission" date="2018-05" db="EMBL/GenBank/DDBJ databases">
        <title>Genomic Encyclopedia of Type Strains, Phase IV (KMG-V): Genome sequencing to study the core and pangenomes of soil and plant-associated prokaryotes.</title>
        <authorList>
            <person name="Whitman W."/>
        </authorList>
    </citation>
    <scope>NUCLEOTIDE SEQUENCE [LARGE SCALE GENOMIC DNA]</scope>
    <source>
        <strain evidence="2 3">SCZa-39</strain>
    </source>
</reference>
<feature type="chain" id="PRO_5046837266" description="Secreted protein" evidence="1">
    <location>
        <begin position="22"/>
        <end position="232"/>
    </location>
</feature>
<dbReference type="Proteomes" id="UP000245712">
    <property type="component" value="Unassembled WGS sequence"/>
</dbReference>
<evidence type="ECO:0000256" key="1">
    <source>
        <dbReference type="SAM" id="SignalP"/>
    </source>
</evidence>
<feature type="signal peptide" evidence="1">
    <location>
        <begin position="1"/>
        <end position="21"/>
    </location>
</feature>
<evidence type="ECO:0008006" key="4">
    <source>
        <dbReference type="Google" id="ProtNLM"/>
    </source>
</evidence>
<evidence type="ECO:0000313" key="3">
    <source>
        <dbReference type="Proteomes" id="UP000245712"/>
    </source>
</evidence>
<keyword evidence="3" id="KW-1185">Reference proteome</keyword>
<name>A0ABX5KS58_9BURK</name>
<organism evidence="2 3">
    <name type="scientific">Paraburkholderia unamae</name>
    <dbReference type="NCBI Taxonomy" id="219649"/>
    <lineage>
        <taxon>Bacteria</taxon>
        <taxon>Pseudomonadati</taxon>
        <taxon>Pseudomonadota</taxon>
        <taxon>Betaproteobacteria</taxon>
        <taxon>Burkholderiales</taxon>
        <taxon>Burkholderiaceae</taxon>
        <taxon>Paraburkholderia</taxon>
    </lineage>
</organism>
<comment type="caution">
    <text evidence="2">The sequence shown here is derived from an EMBL/GenBank/DDBJ whole genome shotgun (WGS) entry which is preliminary data.</text>
</comment>